<dbReference type="EMBL" id="BKCJ010000067">
    <property type="protein sequence ID" value="GEU29421.1"/>
    <property type="molecule type" value="Genomic_DNA"/>
</dbReference>
<keyword evidence="1" id="KW-0175">Coiled coil</keyword>
<evidence type="ECO:0000259" key="4">
    <source>
        <dbReference type="Pfam" id="PF25597"/>
    </source>
</evidence>
<sequence>MAQTPLRNHAPRGYHKHYARMPLTNPQRHVIPTIVVPKSKLVTINAARPITNVVPKIKVTRPRPAKPIITKLTITPRRHINRNPSLKASNSPPRVTAVKAPVNRVLVTKPHNKTPYKLLQCRTQSIGFMRPFGWPVTILNTLDSLGKFDGKVDEGFFIGYSVSSKAFRVFNSRHRIEQETLHVNFLENKPNVAGSDPTWLFNIDTLTKTMNYHPVTAGNQCNHSTDAAFDEKEPEFKGREPESEVNVSPSSSAYINKVNAAGTIVPAVGQISPNSTNTFSATELEDITYSDDEDDVGAEVAFNNLETSITVNPIPTTRVHKDHHKNLRGYIKLLKIQVGLKLCKRSFFNSRCRRNKKDERGIIVRNKARLVAQGHTREEGIDYEEVFAPVARIEAIILFLAYASFMGFMVYQMDVKSAFLYGTIKEEVYDCQPTGFEDPDYPDKVYKVVNALYGLHQAPRAWYETLANYLLENGFQRGKIDQTLFIKRQKGDILLVQIYVDDIIFGVNTPRSDEDRLELMELMIFLLPSDEKVGVEFWTTVVVKKVNNATRLQALVNKKKVVVMEATVRDTLRLDDTEGKGFSGVKTPLFQGMIVEQQVTEGDADEVHDEGVPAAGIVAEGVVSAADDVVPPADEEPSILSPTPPTLPPQSSQDVPSTFHVHLTPPQSPQVAQALEITKLKSRVKKLERRNKASKLNRLKKVGSAQKIDTSDDTVMDDVSNQGRMIADMDEFADVVLEDAKDVAADAKDGQDADIDENADIQGRTIESQAQIYKIDLEHASKVLSMQDKEESELAELQEVVDVVTTAKIITKVVTDVPILTATTAAAFTLTAAPSRRTKEVVIRDPKESTTTSIIIHSEAKSKDKGKGILVEEPKPLKKQAQIEQDEKYARELEAELNITIDWDEVIDHVQRKQKEDKSVKRYQALKRKPQTEAQARKNMTVYLKNVAGFKKDYFKGMSYDDIRQVFEKHFDSNVAFLQKTKEQMDEEDSRALKRLNESKEEKAAKKQKLDKEVPVVDYEIYNKNNKPYYKIKRADGTHQLHISFLSLLRNFDREDLEALWSLVKEIFATTKPKNFSDDFLLITLEAMFEKPDIHARI</sequence>
<feature type="coiled-coil region" evidence="1">
    <location>
        <begin position="982"/>
        <end position="1013"/>
    </location>
</feature>
<dbReference type="InterPro" id="IPR043502">
    <property type="entry name" value="DNA/RNA_pol_sf"/>
</dbReference>
<evidence type="ECO:0000256" key="1">
    <source>
        <dbReference type="SAM" id="Coils"/>
    </source>
</evidence>
<dbReference type="InterPro" id="IPR057670">
    <property type="entry name" value="SH3_retrovirus"/>
</dbReference>
<name>A0A699GJ34_TANCI</name>
<feature type="domain" description="Reverse transcriptase Ty1/copia-type" evidence="3">
    <location>
        <begin position="355"/>
        <end position="506"/>
    </location>
</feature>
<organism evidence="5">
    <name type="scientific">Tanacetum cinerariifolium</name>
    <name type="common">Dalmatian daisy</name>
    <name type="synonym">Chrysanthemum cinerariifolium</name>
    <dbReference type="NCBI Taxonomy" id="118510"/>
    <lineage>
        <taxon>Eukaryota</taxon>
        <taxon>Viridiplantae</taxon>
        <taxon>Streptophyta</taxon>
        <taxon>Embryophyta</taxon>
        <taxon>Tracheophyta</taxon>
        <taxon>Spermatophyta</taxon>
        <taxon>Magnoliopsida</taxon>
        <taxon>eudicotyledons</taxon>
        <taxon>Gunneridae</taxon>
        <taxon>Pentapetalae</taxon>
        <taxon>asterids</taxon>
        <taxon>campanulids</taxon>
        <taxon>Asterales</taxon>
        <taxon>Asteraceae</taxon>
        <taxon>Asteroideae</taxon>
        <taxon>Anthemideae</taxon>
        <taxon>Anthemidinae</taxon>
        <taxon>Tanacetum</taxon>
    </lineage>
</organism>
<feature type="region of interest" description="Disordered" evidence="2">
    <location>
        <begin position="632"/>
        <end position="658"/>
    </location>
</feature>
<reference evidence="5" key="1">
    <citation type="journal article" date="2019" name="Sci. Rep.">
        <title>Draft genome of Tanacetum cinerariifolium, the natural source of mosquito coil.</title>
        <authorList>
            <person name="Yamashiro T."/>
            <person name="Shiraishi A."/>
            <person name="Satake H."/>
            <person name="Nakayama K."/>
        </authorList>
    </citation>
    <scope>NUCLEOTIDE SEQUENCE</scope>
</reference>
<evidence type="ECO:0000256" key="2">
    <source>
        <dbReference type="SAM" id="MobiDB-lite"/>
    </source>
</evidence>
<feature type="domain" description="Retroviral polymerase SH3-like" evidence="4">
    <location>
        <begin position="144"/>
        <end position="190"/>
    </location>
</feature>
<dbReference type="Pfam" id="PF25597">
    <property type="entry name" value="SH3_retrovirus"/>
    <property type="match status" value="1"/>
</dbReference>
<gene>
    <name evidence="5" type="ORF">Tci_001399</name>
</gene>
<evidence type="ECO:0000313" key="5">
    <source>
        <dbReference type="EMBL" id="GEU29421.1"/>
    </source>
</evidence>
<protein>
    <submittedName>
        <fullName evidence="5">Putative ribonuclease H-like domain-containing protein</fullName>
    </submittedName>
</protein>
<comment type="caution">
    <text evidence="5">The sequence shown here is derived from an EMBL/GenBank/DDBJ whole genome shotgun (WGS) entry which is preliminary data.</text>
</comment>
<dbReference type="SUPFAM" id="SSF56672">
    <property type="entry name" value="DNA/RNA polymerases"/>
    <property type="match status" value="1"/>
</dbReference>
<dbReference type="AlphaFoldDB" id="A0A699GJ34"/>
<feature type="compositionally biased region" description="Basic and acidic residues" evidence="2">
    <location>
        <begin position="229"/>
        <end position="242"/>
    </location>
</feature>
<accession>A0A699GJ34</accession>
<feature type="region of interest" description="Disordered" evidence="2">
    <location>
        <begin position="228"/>
        <end position="250"/>
    </location>
</feature>
<dbReference type="Pfam" id="PF07727">
    <property type="entry name" value="RVT_2"/>
    <property type="match status" value="1"/>
</dbReference>
<evidence type="ECO:0000259" key="3">
    <source>
        <dbReference type="Pfam" id="PF07727"/>
    </source>
</evidence>
<dbReference type="InterPro" id="IPR013103">
    <property type="entry name" value="RVT_2"/>
</dbReference>
<proteinExistence type="predicted"/>